<dbReference type="Pfam" id="PF12704">
    <property type="entry name" value="MacB_PCD"/>
    <property type="match status" value="1"/>
</dbReference>
<evidence type="ECO:0000256" key="2">
    <source>
        <dbReference type="ARBA" id="ARBA00022475"/>
    </source>
</evidence>
<sequence>MILHYLKVAVRNLMKYKVHSLISALCLAVGIVCYTLVAYWINAYNSMINMHDEEVVTFKLEDEDGRWSLFTPVDVERIEDLHIDGLSDITVKFPSRQAEIDVIDKDQKEKPFIVNYSVVNGNTFSFYGLDLLYGNRIPEKKDEVVISRSFAEKAFGQDNPIGAVIHLSESVYDFDKGIRDYKVVNVGEDNWAFPRVDCYFPYMVFPQGYMEVYALLGDGTTLSALNDNLQNLKFVNNGKDYSVSALSFSDDFKKKQMTIFFSIVLFVASLILLSGMINFLKFAIQMFYNRQREVALRKSMGSDARGLFMLLFSEVFCMLTVSFLLSLVITEIVVDTCHTYISSDDLPYIDLPEVYWVQTRCFVSLLVICLLVVYVPVWRLRRSCIGYHVRINNNKHVFRSVMMWLQLSIAIFFVGNVLYINIAFNKVYYSVYRPVSDDEEARIIEFKPSTYRLRQNISHVVDAFRKMPEIVDEITLWGVLDSRFKKRYLKADGTDSFIETTMGNANYFQFFNIPHHGEMTKSEDAVYVSERFMRQLEKDSISGTVFIQGTSYRIAGTYKALYGENEDDPRTIGSAFFPVKPFGTFYFKIAEGKDTDEVIGKMKDICREYVPETLPLDIKPITDRKQTLLGTVGLVGTLVNVLALVSLLLVILSIYSAISLDTDGRQKEVAIRKINGASPVKIALMFGRSYMLIYILSFAAAFPFVYYFASTVFMDSTFQINMDWGMVLALFISMLIVVLVTVAYKIYKVMHINPAEIIKTE</sequence>
<feature type="transmembrane region" description="Helical" evidence="6">
    <location>
        <begin position="401"/>
        <end position="424"/>
    </location>
</feature>
<dbReference type="InterPro" id="IPR003838">
    <property type="entry name" value="ABC3_permease_C"/>
</dbReference>
<keyword evidence="3 6" id="KW-0812">Transmembrane</keyword>
<feature type="transmembrane region" description="Helical" evidence="6">
    <location>
        <begin position="259"/>
        <end position="280"/>
    </location>
</feature>
<feature type="transmembrane region" description="Helical" evidence="6">
    <location>
        <begin position="724"/>
        <end position="744"/>
    </location>
</feature>
<feature type="domain" description="MacB-like periplasmic core" evidence="8">
    <location>
        <begin position="20"/>
        <end position="231"/>
    </location>
</feature>
<dbReference type="AlphaFoldDB" id="A0A948WY05"/>
<feature type="transmembrane region" description="Helical" evidence="6">
    <location>
        <begin position="307"/>
        <end position="334"/>
    </location>
</feature>
<dbReference type="PANTHER" id="PTHR30572">
    <property type="entry name" value="MEMBRANE COMPONENT OF TRANSPORTER-RELATED"/>
    <property type="match status" value="1"/>
</dbReference>
<dbReference type="EMBL" id="JAHLFW010000084">
    <property type="protein sequence ID" value="MBU3838651.1"/>
    <property type="molecule type" value="Genomic_DNA"/>
</dbReference>
<keyword evidence="2" id="KW-1003">Cell membrane</keyword>
<evidence type="ECO:0000259" key="8">
    <source>
        <dbReference type="Pfam" id="PF12704"/>
    </source>
</evidence>
<comment type="caution">
    <text evidence="9">The sequence shown here is derived from an EMBL/GenBank/DDBJ whole genome shotgun (WGS) entry which is preliminary data.</text>
</comment>
<proteinExistence type="predicted"/>
<feature type="transmembrane region" description="Helical" evidence="6">
    <location>
        <begin position="354"/>
        <end position="380"/>
    </location>
</feature>
<feature type="transmembrane region" description="Helical" evidence="6">
    <location>
        <begin position="21"/>
        <end position="41"/>
    </location>
</feature>
<dbReference type="Proteomes" id="UP000783796">
    <property type="component" value="Unassembled WGS sequence"/>
</dbReference>
<evidence type="ECO:0000256" key="1">
    <source>
        <dbReference type="ARBA" id="ARBA00004651"/>
    </source>
</evidence>
<evidence type="ECO:0000313" key="10">
    <source>
        <dbReference type="Proteomes" id="UP000783796"/>
    </source>
</evidence>
<feature type="domain" description="ABC3 transporter permease C-terminal" evidence="7">
    <location>
        <begin position="266"/>
        <end position="382"/>
    </location>
</feature>
<evidence type="ECO:0000256" key="6">
    <source>
        <dbReference type="SAM" id="Phobius"/>
    </source>
</evidence>
<evidence type="ECO:0000256" key="4">
    <source>
        <dbReference type="ARBA" id="ARBA00022989"/>
    </source>
</evidence>
<dbReference type="PANTHER" id="PTHR30572:SF18">
    <property type="entry name" value="ABC-TYPE MACROLIDE FAMILY EXPORT SYSTEM PERMEASE COMPONENT 2"/>
    <property type="match status" value="1"/>
</dbReference>
<evidence type="ECO:0000259" key="7">
    <source>
        <dbReference type="Pfam" id="PF02687"/>
    </source>
</evidence>
<feature type="transmembrane region" description="Helical" evidence="6">
    <location>
        <begin position="628"/>
        <end position="658"/>
    </location>
</feature>
<feature type="domain" description="ABC3 transporter permease C-terminal" evidence="7">
    <location>
        <begin position="641"/>
        <end position="754"/>
    </location>
</feature>
<dbReference type="InterPro" id="IPR025857">
    <property type="entry name" value="MacB_PCD"/>
</dbReference>
<evidence type="ECO:0000256" key="5">
    <source>
        <dbReference type="ARBA" id="ARBA00023136"/>
    </source>
</evidence>
<keyword evidence="4 6" id="KW-1133">Transmembrane helix</keyword>
<dbReference type="Pfam" id="PF02687">
    <property type="entry name" value="FtsX"/>
    <property type="match status" value="2"/>
</dbReference>
<dbReference type="GO" id="GO:0005886">
    <property type="term" value="C:plasma membrane"/>
    <property type="evidence" value="ECO:0007669"/>
    <property type="project" value="UniProtKB-SubCell"/>
</dbReference>
<reference evidence="9" key="1">
    <citation type="journal article" date="2021" name="PeerJ">
        <title>Extensive microbial diversity within the chicken gut microbiome revealed by metagenomics and culture.</title>
        <authorList>
            <person name="Gilroy R."/>
            <person name="Ravi A."/>
            <person name="Getino M."/>
            <person name="Pursley I."/>
            <person name="Horton D.L."/>
            <person name="Alikhan N.F."/>
            <person name="Baker D."/>
            <person name="Gharbi K."/>
            <person name="Hall N."/>
            <person name="Watson M."/>
            <person name="Adriaenssens E.M."/>
            <person name="Foster-Nyarko E."/>
            <person name="Jarju S."/>
            <person name="Secka A."/>
            <person name="Antonio M."/>
            <person name="Oren A."/>
            <person name="Chaudhuri R.R."/>
            <person name="La Ragione R."/>
            <person name="Hildebrand F."/>
            <person name="Pallen M.J."/>
        </authorList>
    </citation>
    <scope>NUCLEOTIDE SEQUENCE</scope>
    <source>
        <strain evidence="9">G4-2901</strain>
    </source>
</reference>
<dbReference type="InterPro" id="IPR050250">
    <property type="entry name" value="Macrolide_Exporter_MacB"/>
</dbReference>
<gene>
    <name evidence="9" type="ORF">H9777_10160</name>
</gene>
<reference evidence="9" key="2">
    <citation type="submission" date="2021-04" db="EMBL/GenBank/DDBJ databases">
        <authorList>
            <person name="Gilroy R."/>
        </authorList>
    </citation>
    <scope>NUCLEOTIDE SEQUENCE</scope>
    <source>
        <strain evidence="9">G4-2901</strain>
    </source>
</reference>
<keyword evidence="5 6" id="KW-0472">Membrane</keyword>
<comment type="subcellular location">
    <subcellularLocation>
        <location evidence="1">Cell membrane</location>
        <topology evidence="1">Multi-pass membrane protein</topology>
    </subcellularLocation>
</comment>
<evidence type="ECO:0000256" key="3">
    <source>
        <dbReference type="ARBA" id="ARBA00022692"/>
    </source>
</evidence>
<organism evidence="9 10">
    <name type="scientific">Candidatus Phocaeicola faecigallinarum</name>
    <dbReference type="NCBI Taxonomy" id="2838732"/>
    <lineage>
        <taxon>Bacteria</taxon>
        <taxon>Pseudomonadati</taxon>
        <taxon>Bacteroidota</taxon>
        <taxon>Bacteroidia</taxon>
        <taxon>Bacteroidales</taxon>
        <taxon>Bacteroidaceae</taxon>
        <taxon>Phocaeicola</taxon>
    </lineage>
</organism>
<feature type="transmembrane region" description="Helical" evidence="6">
    <location>
        <begin position="691"/>
        <end position="709"/>
    </location>
</feature>
<protein>
    <submittedName>
        <fullName evidence="9">ABC transporter permease</fullName>
    </submittedName>
</protein>
<evidence type="ECO:0000313" key="9">
    <source>
        <dbReference type="EMBL" id="MBU3838651.1"/>
    </source>
</evidence>
<name>A0A948WY05_9BACT</name>
<dbReference type="GO" id="GO:0022857">
    <property type="term" value="F:transmembrane transporter activity"/>
    <property type="evidence" value="ECO:0007669"/>
    <property type="project" value="TreeGrafter"/>
</dbReference>
<accession>A0A948WY05</accession>